<sequence length="89" mass="10235">MAMFMYVYKVFVSLLVVLVHCEITVELATQGPLRKICTTTWYQANLAEVHPLAKEDGSDELRARLDWPTRSYTAPEVKDRPLKAIHRCV</sequence>
<dbReference type="OrthoDB" id="1305803at2759"/>
<proteinExistence type="predicted"/>
<dbReference type="Proteomes" id="UP001152561">
    <property type="component" value="Unassembled WGS sequence"/>
</dbReference>
<dbReference type="AlphaFoldDB" id="A0A9Q1M223"/>
<feature type="signal peptide" evidence="1">
    <location>
        <begin position="1"/>
        <end position="21"/>
    </location>
</feature>
<keyword evidence="3" id="KW-1185">Reference proteome</keyword>
<comment type="caution">
    <text evidence="2">The sequence shown here is derived from an EMBL/GenBank/DDBJ whole genome shotgun (WGS) entry which is preliminary data.</text>
</comment>
<keyword evidence="1" id="KW-0732">Signal</keyword>
<evidence type="ECO:0000256" key="1">
    <source>
        <dbReference type="SAM" id="SignalP"/>
    </source>
</evidence>
<accession>A0A9Q1M223</accession>
<gene>
    <name evidence="2" type="ORF">K7X08_032764</name>
</gene>
<organism evidence="2 3">
    <name type="scientific">Anisodus acutangulus</name>
    <dbReference type="NCBI Taxonomy" id="402998"/>
    <lineage>
        <taxon>Eukaryota</taxon>
        <taxon>Viridiplantae</taxon>
        <taxon>Streptophyta</taxon>
        <taxon>Embryophyta</taxon>
        <taxon>Tracheophyta</taxon>
        <taxon>Spermatophyta</taxon>
        <taxon>Magnoliopsida</taxon>
        <taxon>eudicotyledons</taxon>
        <taxon>Gunneridae</taxon>
        <taxon>Pentapetalae</taxon>
        <taxon>asterids</taxon>
        <taxon>lamiids</taxon>
        <taxon>Solanales</taxon>
        <taxon>Solanaceae</taxon>
        <taxon>Solanoideae</taxon>
        <taxon>Hyoscyameae</taxon>
        <taxon>Anisodus</taxon>
    </lineage>
</organism>
<name>A0A9Q1M223_9SOLA</name>
<evidence type="ECO:0000313" key="2">
    <source>
        <dbReference type="EMBL" id="KAJ8549057.1"/>
    </source>
</evidence>
<evidence type="ECO:0008006" key="4">
    <source>
        <dbReference type="Google" id="ProtNLM"/>
    </source>
</evidence>
<feature type="chain" id="PRO_5040113609" description="Secreted protein" evidence="1">
    <location>
        <begin position="22"/>
        <end position="89"/>
    </location>
</feature>
<protein>
    <recommendedName>
        <fullName evidence="4">Secreted protein</fullName>
    </recommendedName>
</protein>
<dbReference type="EMBL" id="JAJAGQ010000011">
    <property type="protein sequence ID" value="KAJ8549057.1"/>
    <property type="molecule type" value="Genomic_DNA"/>
</dbReference>
<evidence type="ECO:0000313" key="3">
    <source>
        <dbReference type="Proteomes" id="UP001152561"/>
    </source>
</evidence>
<reference evidence="3" key="1">
    <citation type="journal article" date="2023" name="Proc. Natl. Acad. Sci. U.S.A.">
        <title>Genomic and structural basis for evolution of tropane alkaloid biosynthesis.</title>
        <authorList>
            <person name="Wanga Y.-J."/>
            <person name="Taina T."/>
            <person name="Yua J.-Y."/>
            <person name="Lia J."/>
            <person name="Xua B."/>
            <person name="Chenc J."/>
            <person name="D'Auriad J.C."/>
            <person name="Huanga J.-P."/>
            <person name="Huanga S.-X."/>
        </authorList>
    </citation>
    <scope>NUCLEOTIDE SEQUENCE [LARGE SCALE GENOMIC DNA]</scope>
    <source>
        <strain evidence="3">cv. KIB-2019</strain>
    </source>
</reference>